<keyword evidence="8" id="KW-1185">Reference proteome</keyword>
<dbReference type="PROSITE" id="PS50294">
    <property type="entry name" value="WD_REPEATS_REGION"/>
    <property type="match status" value="3"/>
</dbReference>
<evidence type="ECO:0000256" key="2">
    <source>
        <dbReference type="ARBA" id="ARBA00022574"/>
    </source>
</evidence>
<keyword evidence="3 5" id="KW-0677">Repeat</keyword>
<dbReference type="SMART" id="SM00320">
    <property type="entry name" value="WD40"/>
    <property type="match status" value="7"/>
</dbReference>
<comment type="subcellular location">
    <subcellularLocation>
        <location evidence="5">Cytoplasm</location>
    </subcellularLocation>
</comment>
<dbReference type="PROSITE" id="PS00678">
    <property type="entry name" value="WD_REPEATS_1"/>
    <property type="match status" value="1"/>
</dbReference>
<proteinExistence type="inferred from homology"/>
<gene>
    <name evidence="7" type="ORF">ODALV1_LOCUS8437</name>
</gene>
<protein>
    <recommendedName>
        <fullName evidence="5">Target of rapamycin complex subunit lst8</fullName>
        <shortName evidence="5">TORC subunit lst8</shortName>
    </recommendedName>
</protein>
<reference evidence="7 8" key="1">
    <citation type="submission" date="2024-08" db="EMBL/GenBank/DDBJ databases">
        <authorList>
            <person name="Cucini C."/>
            <person name="Frati F."/>
        </authorList>
    </citation>
    <scope>NUCLEOTIDE SEQUENCE [LARGE SCALE GENOMIC DNA]</scope>
</reference>
<dbReference type="PANTHER" id="PTHR19842">
    <property type="entry name" value="G BETA-LIKE PROTEIN GBL"/>
    <property type="match status" value="1"/>
</dbReference>
<accession>A0ABP1QCI1</accession>
<feature type="repeat" description="WD" evidence="4">
    <location>
        <begin position="178"/>
        <end position="219"/>
    </location>
</feature>
<keyword evidence="5" id="KW-0963">Cytoplasm</keyword>
<evidence type="ECO:0000256" key="6">
    <source>
        <dbReference type="SAM" id="MobiDB-lite"/>
    </source>
</evidence>
<comment type="subunit">
    <text evidence="5">Part of TORC1 complex. Part of the TORC2 complex.</text>
</comment>
<dbReference type="InterPro" id="IPR001680">
    <property type="entry name" value="WD40_rpt"/>
</dbReference>
<dbReference type="EMBL" id="CAXLJM020000026">
    <property type="protein sequence ID" value="CAL8093189.1"/>
    <property type="molecule type" value="Genomic_DNA"/>
</dbReference>
<dbReference type="Pfam" id="PF00400">
    <property type="entry name" value="WD40"/>
    <property type="match status" value="6"/>
</dbReference>
<sequence>MVSPVVEEGSGSPEDDEVATATTNATTGGTGTTTGTSSNPGSLTTSSIGGGGTSINGVPNATALETVLATAGYDHTIKLWHIHTALCVKTFQHPDSQVNDLCITPDRRLIAAAGFQHVRLYDIQGTTQSPTLNFEGIQKNVTAIGFNTDAQWMYTGGEDFNARIWDLRVSNPTCQKLFQTHSSPITSIALHPNNVELIVGDHSGTIHVWDLRNDRTEQLIPDQTSSVPVQHVAIDANGKFLAAVNNKGDCYIWSLDADGDGDHLRLSPLHRMKAHKRYALTCCFSPDSNFLATTSADQTCKVWRTSDFSLVSDLHCSGQRWVWSAAFTGDSQFVLTASSDNLARLWSVESGQAKREYNGHQKPVTCVAYRDPSIT</sequence>
<evidence type="ECO:0000256" key="4">
    <source>
        <dbReference type="PROSITE-ProRule" id="PRU00221"/>
    </source>
</evidence>
<feature type="repeat" description="WD" evidence="4">
    <location>
        <begin position="322"/>
        <end position="356"/>
    </location>
</feature>
<dbReference type="CDD" id="cd00200">
    <property type="entry name" value="WD40"/>
    <property type="match status" value="1"/>
</dbReference>
<evidence type="ECO:0000256" key="1">
    <source>
        <dbReference type="ARBA" id="ARBA00009890"/>
    </source>
</evidence>
<name>A0ABP1QCI1_9HEXA</name>
<feature type="repeat" description="WD" evidence="4">
    <location>
        <begin position="68"/>
        <end position="90"/>
    </location>
</feature>
<feature type="compositionally biased region" description="Low complexity" evidence="6">
    <location>
        <begin position="19"/>
        <end position="47"/>
    </location>
</feature>
<dbReference type="InterPro" id="IPR019775">
    <property type="entry name" value="WD40_repeat_CS"/>
</dbReference>
<comment type="caution">
    <text evidence="7">The sequence shown here is derived from an EMBL/GenBank/DDBJ whole genome shotgun (WGS) entry which is preliminary data.</text>
</comment>
<dbReference type="InterPro" id="IPR020472">
    <property type="entry name" value="WD40_PAC1"/>
</dbReference>
<dbReference type="InterPro" id="IPR015943">
    <property type="entry name" value="WD40/YVTN_repeat-like_dom_sf"/>
</dbReference>
<evidence type="ECO:0000313" key="8">
    <source>
        <dbReference type="Proteomes" id="UP001642540"/>
    </source>
</evidence>
<dbReference type="PRINTS" id="PR00320">
    <property type="entry name" value="GPROTEINBRPT"/>
</dbReference>
<dbReference type="Gene3D" id="2.130.10.10">
    <property type="entry name" value="YVTN repeat-like/Quinoprotein amine dehydrogenase"/>
    <property type="match status" value="1"/>
</dbReference>
<organism evidence="7 8">
    <name type="scientific">Orchesella dallaii</name>
    <dbReference type="NCBI Taxonomy" id="48710"/>
    <lineage>
        <taxon>Eukaryota</taxon>
        <taxon>Metazoa</taxon>
        <taxon>Ecdysozoa</taxon>
        <taxon>Arthropoda</taxon>
        <taxon>Hexapoda</taxon>
        <taxon>Collembola</taxon>
        <taxon>Entomobryomorpha</taxon>
        <taxon>Entomobryoidea</taxon>
        <taxon>Orchesellidae</taxon>
        <taxon>Orchesellinae</taxon>
        <taxon>Orchesella</taxon>
    </lineage>
</organism>
<dbReference type="PANTHER" id="PTHR19842:SF0">
    <property type="entry name" value="TARGET OF RAPAMYCIN COMPLEX SUBUNIT LST8"/>
    <property type="match status" value="1"/>
</dbReference>
<comment type="function">
    <text evidence="5">Subunit of TORC1 and TORC2, which regulate cell growth and survival in response to nutrient and hormonal signals.</text>
</comment>
<feature type="repeat" description="WD" evidence="4">
    <location>
        <begin position="134"/>
        <end position="168"/>
    </location>
</feature>
<dbReference type="SUPFAM" id="SSF50978">
    <property type="entry name" value="WD40 repeat-like"/>
    <property type="match status" value="1"/>
</dbReference>
<evidence type="ECO:0000256" key="3">
    <source>
        <dbReference type="ARBA" id="ARBA00022737"/>
    </source>
</evidence>
<comment type="similarity">
    <text evidence="1 5">Belongs to the WD repeat LST8 family.</text>
</comment>
<feature type="region of interest" description="Disordered" evidence="6">
    <location>
        <begin position="1"/>
        <end position="54"/>
    </location>
</feature>
<dbReference type="PROSITE" id="PS50082">
    <property type="entry name" value="WD_REPEATS_2"/>
    <property type="match status" value="5"/>
</dbReference>
<dbReference type="Proteomes" id="UP001642540">
    <property type="component" value="Unassembled WGS sequence"/>
</dbReference>
<evidence type="ECO:0000256" key="5">
    <source>
        <dbReference type="RuleBase" id="RU369068"/>
    </source>
</evidence>
<keyword evidence="2 4" id="KW-0853">WD repeat</keyword>
<dbReference type="InterPro" id="IPR037588">
    <property type="entry name" value="MLST8"/>
</dbReference>
<dbReference type="InterPro" id="IPR036322">
    <property type="entry name" value="WD40_repeat_dom_sf"/>
</dbReference>
<feature type="repeat" description="WD" evidence="4">
    <location>
        <begin position="272"/>
        <end position="313"/>
    </location>
</feature>
<evidence type="ECO:0000313" key="7">
    <source>
        <dbReference type="EMBL" id="CAL8093189.1"/>
    </source>
</evidence>